<accession>A0ABM1VNJ7</accession>
<evidence type="ECO:0000256" key="1">
    <source>
        <dbReference type="SAM" id="MobiDB-lite"/>
    </source>
</evidence>
<dbReference type="Proteomes" id="UP000694863">
    <property type="component" value="Unplaced"/>
</dbReference>
<feature type="region of interest" description="Disordered" evidence="1">
    <location>
        <begin position="1"/>
        <end position="54"/>
    </location>
</feature>
<evidence type="ECO:0000313" key="3">
    <source>
        <dbReference type="RefSeq" id="XP_030744842.2"/>
    </source>
</evidence>
<organism evidence="2 3">
    <name type="scientific">Echinops telfairi</name>
    <name type="common">Lesser hedgehog tenrec</name>
    <dbReference type="NCBI Taxonomy" id="9371"/>
    <lineage>
        <taxon>Eukaryota</taxon>
        <taxon>Metazoa</taxon>
        <taxon>Chordata</taxon>
        <taxon>Craniata</taxon>
        <taxon>Vertebrata</taxon>
        <taxon>Euteleostomi</taxon>
        <taxon>Mammalia</taxon>
        <taxon>Eutheria</taxon>
        <taxon>Afrotheria</taxon>
        <taxon>Tenrecidae</taxon>
        <taxon>Tenrecinae</taxon>
        <taxon>Echinops</taxon>
    </lineage>
</organism>
<dbReference type="RefSeq" id="XP_030744842.2">
    <property type="nucleotide sequence ID" value="XM_030888982.2"/>
</dbReference>
<dbReference type="InterPro" id="IPR011990">
    <property type="entry name" value="TPR-like_helical_dom_sf"/>
</dbReference>
<dbReference type="PANTHER" id="PTHR14485">
    <property type="entry name" value="TETRATRICOPEPTIDE REPEAT PROTEIN 23"/>
    <property type="match status" value="1"/>
</dbReference>
<protein>
    <submittedName>
        <fullName evidence="3">Tetratricopeptide repeat protein 23-like</fullName>
    </submittedName>
</protein>
<dbReference type="SUPFAM" id="SSF48452">
    <property type="entry name" value="TPR-like"/>
    <property type="match status" value="1"/>
</dbReference>
<feature type="compositionally biased region" description="Polar residues" evidence="1">
    <location>
        <begin position="27"/>
        <end position="49"/>
    </location>
</feature>
<reference evidence="3" key="1">
    <citation type="submission" date="2025-08" db="UniProtKB">
        <authorList>
            <consortium name="RefSeq"/>
        </authorList>
    </citation>
    <scope>IDENTIFICATION</scope>
</reference>
<dbReference type="Gene3D" id="1.25.40.10">
    <property type="entry name" value="Tetratricopeptide repeat domain"/>
    <property type="match status" value="1"/>
</dbReference>
<dbReference type="GeneID" id="101637903"/>
<dbReference type="InterPro" id="IPR042621">
    <property type="entry name" value="TTC23/TTC23L"/>
</dbReference>
<name>A0ABM1VNJ7_ECHTE</name>
<proteinExistence type="predicted"/>
<dbReference type="PANTHER" id="PTHR14485:SF4">
    <property type="entry name" value="TETRATRICOPEPTIDE REPEAT PROTEIN 23-LIKE"/>
    <property type="match status" value="1"/>
</dbReference>
<gene>
    <name evidence="3" type="primary">TTC23L</name>
</gene>
<evidence type="ECO:0000313" key="2">
    <source>
        <dbReference type="Proteomes" id="UP000694863"/>
    </source>
</evidence>
<sequence>MRRKKMQASPIRIPTVSSDNDWDTCFDLSQQTKTPASQEIPELNSTDNSGESEEDFLAKEEVKVMDYLSHPKDKLAQCQKKIVVLIKDKLNIQANRELIRCVILSRIAFGAQHWKFAQALANLAYGYLTLRALPVQAKKHAESAKNLLLAWKGNTPSNKEKKEIMETLIMLYYTVGVAWLLQNHGREAYFSLQKAEQSMKELGELDKGSLNGLQVSENDVTIALGSSPSVTPQMAYSICVSVFTEFSPRTAEASALLAKAYATAGEAQYKDIVELYYIKSITAYQATLGSEDSETLTTIEEFSKWLVQNGKKQEAYTMMKALLKSQVISHRGCSKEVAQTFYNLGRICFAKGELRKAIQLLKKDKSQQLIEVEERRPCQEEESYMQRHRGLTEHSLGKQGFLLSVQKILYKTVNNKAILVENKHSGSQSVFYQQF</sequence>
<keyword evidence="2" id="KW-1185">Reference proteome</keyword>